<evidence type="ECO:0000313" key="5">
    <source>
        <dbReference type="Proteomes" id="UP000215374"/>
    </source>
</evidence>
<feature type="region of interest" description="Disordered" evidence="1">
    <location>
        <begin position="225"/>
        <end position="245"/>
    </location>
</feature>
<dbReference type="SUPFAM" id="SSF50494">
    <property type="entry name" value="Trypsin-like serine proteases"/>
    <property type="match status" value="1"/>
</dbReference>
<feature type="chain" id="PRO_5012783066" evidence="3">
    <location>
        <begin position="23"/>
        <end position="271"/>
    </location>
</feature>
<name>A0A239YMV1_9CORY</name>
<accession>A0A239YMV1</accession>
<proteinExistence type="predicted"/>
<keyword evidence="3" id="KW-0732">Signal</keyword>
<dbReference type="Gene3D" id="2.40.10.10">
    <property type="entry name" value="Trypsin-like serine proteases"/>
    <property type="match status" value="1"/>
</dbReference>
<dbReference type="AlphaFoldDB" id="A0A239YMV1"/>
<sequence length="271" mass="27069">MKKLVVACGVAALALSHTAATAAEPTVVDQGDGIVVNGSACTVGFNLGASSYTAAHCGESGDRVRLLLADGTLTPPTGTLTTSATSEGTTNDWARIDWDAGVEVGPNEYSGDGAVALDAVRPGEPVCTYGRATRATTCGVFHARVGNSFLVDIAPGEPGDSGGPVWAPGRGFMGVHSATVSGRNNLNGETKTLLLGATTADGDDIADALADAFVDYFGSPALAGAPKPPPTAAGGAIPEDSAPQETGGESWYMAALIGVVALLTAVINLIL</sequence>
<organism evidence="4 5">
    <name type="scientific">Corynebacterium imitans</name>
    <dbReference type="NCBI Taxonomy" id="156978"/>
    <lineage>
        <taxon>Bacteria</taxon>
        <taxon>Bacillati</taxon>
        <taxon>Actinomycetota</taxon>
        <taxon>Actinomycetes</taxon>
        <taxon>Mycobacteriales</taxon>
        <taxon>Corynebacteriaceae</taxon>
        <taxon>Corynebacterium</taxon>
    </lineage>
</organism>
<evidence type="ECO:0000256" key="2">
    <source>
        <dbReference type="SAM" id="Phobius"/>
    </source>
</evidence>
<dbReference type="RefSeq" id="WP_095066746.1">
    <property type="nucleotide sequence ID" value="NZ_CP009211.1"/>
</dbReference>
<dbReference type="OrthoDB" id="4425803at2"/>
<feature type="transmembrane region" description="Helical" evidence="2">
    <location>
        <begin position="251"/>
        <end position="270"/>
    </location>
</feature>
<evidence type="ECO:0000256" key="3">
    <source>
        <dbReference type="SAM" id="SignalP"/>
    </source>
</evidence>
<evidence type="ECO:0000256" key="1">
    <source>
        <dbReference type="SAM" id="MobiDB-lite"/>
    </source>
</evidence>
<dbReference type="InterPro" id="IPR009003">
    <property type="entry name" value="Peptidase_S1_PA"/>
</dbReference>
<feature type="signal peptide" evidence="3">
    <location>
        <begin position="1"/>
        <end position="22"/>
    </location>
</feature>
<dbReference type="EMBL" id="LT906467">
    <property type="protein sequence ID" value="SNV60062.1"/>
    <property type="molecule type" value="Genomic_DNA"/>
</dbReference>
<dbReference type="Proteomes" id="UP000215374">
    <property type="component" value="Chromosome 1"/>
</dbReference>
<keyword evidence="2" id="KW-1133">Transmembrane helix</keyword>
<keyword evidence="2" id="KW-0472">Membrane</keyword>
<dbReference type="InterPro" id="IPR043504">
    <property type="entry name" value="Peptidase_S1_PA_chymotrypsin"/>
</dbReference>
<protein>
    <submittedName>
        <fullName evidence="4">Putative secreted protein</fullName>
    </submittedName>
</protein>
<keyword evidence="2" id="KW-0812">Transmembrane</keyword>
<evidence type="ECO:0000313" key="4">
    <source>
        <dbReference type="EMBL" id="SNV60062.1"/>
    </source>
</evidence>
<gene>
    <name evidence="4" type="ORF">SAMEA4535761_00576</name>
</gene>
<reference evidence="4 5" key="1">
    <citation type="submission" date="2017-06" db="EMBL/GenBank/DDBJ databases">
        <authorList>
            <consortium name="Pathogen Informatics"/>
        </authorList>
    </citation>
    <scope>NUCLEOTIDE SEQUENCE [LARGE SCALE GENOMIC DNA]</scope>
    <source>
        <strain evidence="4 5">NCTC13015</strain>
    </source>
</reference>